<accession>A0ABN8S5K7</accession>
<feature type="non-terminal residue" evidence="1">
    <location>
        <position position="1"/>
    </location>
</feature>
<comment type="caution">
    <text evidence="1">The sequence shown here is derived from an EMBL/GenBank/DDBJ whole genome shotgun (WGS) entry which is preliminary data.</text>
</comment>
<evidence type="ECO:0000313" key="2">
    <source>
        <dbReference type="Proteomes" id="UP001159427"/>
    </source>
</evidence>
<sequence length="38" mass="4130">NLPEHNLPSRGKKIIGTSNILVGVLGKHLRSTIQYFAG</sequence>
<organism evidence="1 2">
    <name type="scientific">Porites evermanni</name>
    <dbReference type="NCBI Taxonomy" id="104178"/>
    <lineage>
        <taxon>Eukaryota</taxon>
        <taxon>Metazoa</taxon>
        <taxon>Cnidaria</taxon>
        <taxon>Anthozoa</taxon>
        <taxon>Hexacorallia</taxon>
        <taxon>Scleractinia</taxon>
        <taxon>Fungiina</taxon>
        <taxon>Poritidae</taxon>
        <taxon>Porites</taxon>
    </lineage>
</organism>
<keyword evidence="2" id="KW-1185">Reference proteome</keyword>
<evidence type="ECO:0000313" key="1">
    <source>
        <dbReference type="EMBL" id="CAH3186997.1"/>
    </source>
</evidence>
<dbReference type="EMBL" id="CALNXI010002382">
    <property type="protein sequence ID" value="CAH3186997.1"/>
    <property type="molecule type" value="Genomic_DNA"/>
</dbReference>
<proteinExistence type="predicted"/>
<name>A0ABN8S5K7_9CNID</name>
<reference evidence="1 2" key="1">
    <citation type="submission" date="2022-05" db="EMBL/GenBank/DDBJ databases">
        <authorList>
            <consortium name="Genoscope - CEA"/>
            <person name="William W."/>
        </authorList>
    </citation>
    <scope>NUCLEOTIDE SEQUENCE [LARGE SCALE GENOMIC DNA]</scope>
</reference>
<dbReference type="Proteomes" id="UP001159427">
    <property type="component" value="Unassembled WGS sequence"/>
</dbReference>
<gene>
    <name evidence="1" type="ORF">PEVE_00017267</name>
</gene>
<protein>
    <submittedName>
        <fullName evidence="1">Uncharacterized protein</fullName>
    </submittedName>
</protein>